<dbReference type="Proteomes" id="UP001420932">
    <property type="component" value="Unassembled WGS sequence"/>
</dbReference>
<feature type="compositionally biased region" description="Polar residues" evidence="1">
    <location>
        <begin position="1"/>
        <end position="20"/>
    </location>
</feature>
<sequence length="63" mass="7144">MGQRGSSHSFGTARQTNSHNVAEKTWGEMKKLLTGETGLQPTEQRLLFRGKERENGDYLDMCE</sequence>
<evidence type="ECO:0000256" key="1">
    <source>
        <dbReference type="SAM" id="MobiDB-lite"/>
    </source>
</evidence>
<dbReference type="AlphaFoldDB" id="A0AAP0EGZ4"/>
<evidence type="ECO:0000313" key="2">
    <source>
        <dbReference type="EMBL" id="KAK9093311.1"/>
    </source>
</evidence>
<organism evidence="2 3">
    <name type="scientific">Stephania yunnanensis</name>
    <dbReference type="NCBI Taxonomy" id="152371"/>
    <lineage>
        <taxon>Eukaryota</taxon>
        <taxon>Viridiplantae</taxon>
        <taxon>Streptophyta</taxon>
        <taxon>Embryophyta</taxon>
        <taxon>Tracheophyta</taxon>
        <taxon>Spermatophyta</taxon>
        <taxon>Magnoliopsida</taxon>
        <taxon>Ranunculales</taxon>
        <taxon>Menispermaceae</taxon>
        <taxon>Menispermoideae</taxon>
        <taxon>Cissampelideae</taxon>
        <taxon>Stephania</taxon>
    </lineage>
</organism>
<dbReference type="PANTHER" id="PTHR47376">
    <property type="entry name" value="OS02G0597700 PROTEIN"/>
    <property type="match status" value="1"/>
</dbReference>
<dbReference type="SUPFAM" id="SSF54236">
    <property type="entry name" value="Ubiquitin-like"/>
    <property type="match status" value="1"/>
</dbReference>
<evidence type="ECO:0000313" key="3">
    <source>
        <dbReference type="Proteomes" id="UP001420932"/>
    </source>
</evidence>
<feature type="region of interest" description="Disordered" evidence="1">
    <location>
        <begin position="1"/>
        <end position="22"/>
    </location>
</feature>
<reference evidence="2 3" key="1">
    <citation type="submission" date="2024-01" db="EMBL/GenBank/DDBJ databases">
        <title>Genome assemblies of Stephania.</title>
        <authorList>
            <person name="Yang L."/>
        </authorList>
    </citation>
    <scope>NUCLEOTIDE SEQUENCE [LARGE SCALE GENOMIC DNA]</scope>
    <source>
        <strain evidence="2">YNDBR</strain>
        <tissue evidence="2">Leaf</tissue>
    </source>
</reference>
<comment type="caution">
    <text evidence="2">The sequence shown here is derived from an EMBL/GenBank/DDBJ whole genome shotgun (WGS) entry which is preliminary data.</text>
</comment>
<accession>A0AAP0EGZ4</accession>
<evidence type="ECO:0008006" key="4">
    <source>
        <dbReference type="Google" id="ProtNLM"/>
    </source>
</evidence>
<name>A0AAP0EGZ4_9MAGN</name>
<dbReference type="Gene3D" id="3.10.20.90">
    <property type="entry name" value="Phosphatidylinositol 3-kinase Catalytic Subunit, Chain A, domain 1"/>
    <property type="match status" value="1"/>
</dbReference>
<dbReference type="InterPro" id="IPR029071">
    <property type="entry name" value="Ubiquitin-like_domsf"/>
</dbReference>
<dbReference type="EMBL" id="JBBNAF010000012">
    <property type="protein sequence ID" value="KAK9093311.1"/>
    <property type="molecule type" value="Genomic_DNA"/>
</dbReference>
<keyword evidence="3" id="KW-1185">Reference proteome</keyword>
<gene>
    <name evidence="2" type="ORF">Syun_028222</name>
</gene>
<proteinExistence type="predicted"/>
<protein>
    <recommendedName>
        <fullName evidence="4">Ubiquitin-like domain-containing protein</fullName>
    </recommendedName>
</protein>